<feature type="transmembrane region" description="Helical" evidence="7">
    <location>
        <begin position="289"/>
        <end position="312"/>
    </location>
</feature>
<dbReference type="PROSITE" id="PS50928">
    <property type="entry name" value="ABC_TM1"/>
    <property type="match status" value="1"/>
</dbReference>
<comment type="similarity">
    <text evidence="7">Belongs to the binding-protein-dependent transport system permease family.</text>
</comment>
<dbReference type="EMBL" id="SHKI01000008">
    <property type="protein sequence ID" value="RZT60598.1"/>
    <property type="molecule type" value="Genomic_DNA"/>
</dbReference>
<reference evidence="9 10" key="1">
    <citation type="journal article" date="2015" name="Stand. Genomic Sci.">
        <title>Genomic Encyclopedia of Bacterial and Archaeal Type Strains, Phase III: the genomes of soil and plant-associated and newly described type strains.</title>
        <authorList>
            <person name="Whitman W.B."/>
            <person name="Woyke T."/>
            <person name="Klenk H.P."/>
            <person name="Zhou Y."/>
            <person name="Lilburn T.G."/>
            <person name="Beck B.J."/>
            <person name="De Vos P."/>
            <person name="Vandamme P."/>
            <person name="Eisen J.A."/>
            <person name="Garrity G."/>
            <person name="Hugenholtz P."/>
            <person name="Kyrpides N.C."/>
        </authorList>
    </citation>
    <scope>NUCLEOTIDE SEQUENCE [LARGE SCALE GENOMIC DNA]</scope>
    <source>
        <strain evidence="9 10">RF6</strain>
    </source>
</reference>
<dbReference type="Proteomes" id="UP000291832">
    <property type="component" value="Unassembled WGS sequence"/>
</dbReference>
<gene>
    <name evidence="9" type="ORF">EV139_3044</name>
</gene>
<organism evidence="9 10">
    <name type="scientific">Leucobacter luti</name>
    <dbReference type="NCBI Taxonomy" id="340320"/>
    <lineage>
        <taxon>Bacteria</taxon>
        <taxon>Bacillati</taxon>
        <taxon>Actinomycetota</taxon>
        <taxon>Actinomycetes</taxon>
        <taxon>Micrococcales</taxon>
        <taxon>Microbacteriaceae</taxon>
        <taxon>Leucobacter</taxon>
    </lineage>
</organism>
<comment type="subcellular location">
    <subcellularLocation>
        <location evidence="1 7">Cell membrane</location>
        <topology evidence="1 7">Multi-pass membrane protein</topology>
    </subcellularLocation>
</comment>
<dbReference type="Pfam" id="PF00528">
    <property type="entry name" value="BPD_transp_1"/>
    <property type="match status" value="1"/>
</dbReference>
<evidence type="ECO:0000256" key="6">
    <source>
        <dbReference type="ARBA" id="ARBA00023136"/>
    </source>
</evidence>
<keyword evidence="10" id="KW-1185">Reference proteome</keyword>
<keyword evidence="5 7" id="KW-1133">Transmembrane helix</keyword>
<keyword evidence="2 7" id="KW-0813">Transport</keyword>
<keyword evidence="3" id="KW-1003">Cell membrane</keyword>
<evidence type="ECO:0000256" key="3">
    <source>
        <dbReference type="ARBA" id="ARBA00022475"/>
    </source>
</evidence>
<keyword evidence="4 7" id="KW-0812">Transmembrane</keyword>
<feature type="transmembrane region" description="Helical" evidence="7">
    <location>
        <begin position="15"/>
        <end position="35"/>
    </location>
</feature>
<evidence type="ECO:0000256" key="2">
    <source>
        <dbReference type="ARBA" id="ARBA00022448"/>
    </source>
</evidence>
<proteinExistence type="inferred from homology"/>
<name>A0A4Q7TLM7_9MICO</name>
<evidence type="ECO:0000256" key="5">
    <source>
        <dbReference type="ARBA" id="ARBA00022989"/>
    </source>
</evidence>
<dbReference type="SUPFAM" id="SSF161098">
    <property type="entry name" value="MetI-like"/>
    <property type="match status" value="1"/>
</dbReference>
<dbReference type="InterPro" id="IPR045621">
    <property type="entry name" value="BPD_transp_1_N"/>
</dbReference>
<dbReference type="PANTHER" id="PTHR43163">
    <property type="entry name" value="DIPEPTIDE TRANSPORT SYSTEM PERMEASE PROTEIN DPPB-RELATED"/>
    <property type="match status" value="1"/>
</dbReference>
<comment type="caution">
    <text evidence="9">The sequence shown here is derived from an EMBL/GenBank/DDBJ whole genome shotgun (WGS) entry which is preliminary data.</text>
</comment>
<evidence type="ECO:0000256" key="1">
    <source>
        <dbReference type="ARBA" id="ARBA00004651"/>
    </source>
</evidence>
<evidence type="ECO:0000313" key="9">
    <source>
        <dbReference type="EMBL" id="RZT60598.1"/>
    </source>
</evidence>
<feature type="transmembrane region" description="Helical" evidence="7">
    <location>
        <begin position="186"/>
        <end position="205"/>
    </location>
</feature>
<dbReference type="GO" id="GO:0055085">
    <property type="term" value="P:transmembrane transport"/>
    <property type="evidence" value="ECO:0007669"/>
    <property type="project" value="InterPro"/>
</dbReference>
<dbReference type="CDD" id="cd06261">
    <property type="entry name" value="TM_PBP2"/>
    <property type="match status" value="1"/>
</dbReference>
<accession>A0A4Q7TLM7</accession>
<feature type="transmembrane region" description="Helical" evidence="7">
    <location>
        <begin position="242"/>
        <end position="269"/>
    </location>
</feature>
<protein>
    <submittedName>
        <fullName evidence="9">Peptide/nickel transport system permease protein</fullName>
    </submittedName>
</protein>
<keyword evidence="6 7" id="KW-0472">Membrane</keyword>
<feature type="transmembrane region" description="Helical" evidence="7">
    <location>
        <begin position="106"/>
        <end position="127"/>
    </location>
</feature>
<evidence type="ECO:0000313" key="10">
    <source>
        <dbReference type="Proteomes" id="UP000291832"/>
    </source>
</evidence>
<feature type="transmembrane region" description="Helical" evidence="7">
    <location>
        <begin position="139"/>
        <end position="166"/>
    </location>
</feature>
<dbReference type="PANTHER" id="PTHR43163:SF3">
    <property type="entry name" value="PEPTIDE ABC TRANSPORTER PERMEASE PROTEIN"/>
    <property type="match status" value="1"/>
</dbReference>
<evidence type="ECO:0000259" key="8">
    <source>
        <dbReference type="PROSITE" id="PS50928"/>
    </source>
</evidence>
<dbReference type="InterPro" id="IPR000515">
    <property type="entry name" value="MetI-like"/>
</dbReference>
<evidence type="ECO:0000256" key="7">
    <source>
        <dbReference type="RuleBase" id="RU363032"/>
    </source>
</evidence>
<dbReference type="RefSeq" id="WP_119076929.1">
    <property type="nucleotide sequence ID" value="NZ_QYAG01000003.1"/>
</dbReference>
<dbReference type="GO" id="GO:0005886">
    <property type="term" value="C:plasma membrane"/>
    <property type="evidence" value="ECO:0007669"/>
    <property type="project" value="UniProtKB-SubCell"/>
</dbReference>
<sequence length="323" mass="34255">MVDQIEIRAWVHRGVRGLIVLTLLGLLTMSLPALMTGTPALAVLGVNASPDQIAAFMASLNLDRPAPERLWEWLSNAAGGDLGASLVTGRSLTDELAARLPITIELLLLGQVVALALTLPVAMASAWRPGGLLDRIATVTAFVLLSVPTFVFGLLGIMLFSVMLGLLPATGWVPFGIDPIGHLRHLVLPVLTIGLAEAAVLVRVLRADLITTMREPYVLASRSRGMGTARLMITRVLRPSSLTTMTLVGLGFGALFGGSALIETVFAIPGMGRLAVTAIGARDFPVIEMIVIFSGIAVFLAALAVDILYTFVDPRTRRAHARS</sequence>
<dbReference type="Gene3D" id="1.10.3720.10">
    <property type="entry name" value="MetI-like"/>
    <property type="match status" value="1"/>
</dbReference>
<evidence type="ECO:0000256" key="4">
    <source>
        <dbReference type="ARBA" id="ARBA00022692"/>
    </source>
</evidence>
<feature type="domain" description="ABC transmembrane type-1" evidence="8">
    <location>
        <begin position="100"/>
        <end position="309"/>
    </location>
</feature>
<dbReference type="AlphaFoldDB" id="A0A4Q7TLM7"/>
<dbReference type="Pfam" id="PF19300">
    <property type="entry name" value="BPD_transp_1_N"/>
    <property type="match status" value="1"/>
</dbReference>
<dbReference type="InterPro" id="IPR035906">
    <property type="entry name" value="MetI-like_sf"/>
</dbReference>